<keyword evidence="5 8" id="KW-0472">Membrane</keyword>
<gene>
    <name evidence="12" type="primary">il2rgb</name>
</gene>
<feature type="chain" id="PRO_5012926215" evidence="9">
    <location>
        <begin position="20"/>
        <end position="334"/>
    </location>
</feature>
<evidence type="ECO:0000256" key="9">
    <source>
        <dbReference type="SAM" id="SignalP"/>
    </source>
</evidence>
<evidence type="ECO:0000256" key="3">
    <source>
        <dbReference type="ARBA" id="ARBA00022729"/>
    </source>
</evidence>
<dbReference type="Proteomes" id="UP000221080">
    <property type="component" value="Chromosome 8"/>
</dbReference>
<accession>A0A2D0RL51</accession>
<evidence type="ECO:0000256" key="5">
    <source>
        <dbReference type="ARBA" id="ARBA00023136"/>
    </source>
</evidence>
<dbReference type="InterPro" id="IPR003531">
    <property type="entry name" value="Hempt_rcpt_S_F1_CS"/>
</dbReference>
<dbReference type="GO" id="GO:0016064">
    <property type="term" value="P:immunoglobulin mediated immune response"/>
    <property type="evidence" value="ECO:0007669"/>
    <property type="project" value="TreeGrafter"/>
</dbReference>
<evidence type="ECO:0000256" key="2">
    <source>
        <dbReference type="ARBA" id="ARBA00022692"/>
    </source>
</evidence>
<dbReference type="GO" id="GO:0009897">
    <property type="term" value="C:external side of plasma membrane"/>
    <property type="evidence" value="ECO:0007669"/>
    <property type="project" value="TreeGrafter"/>
</dbReference>
<dbReference type="AlphaFoldDB" id="A0A2D0RL51"/>
<sequence>MTYLLTAAVILFFFQGCWSRAQFSPSVGCTSTDYEVNVSCLIINLDYVECNWTKPQMQHINYTFSSAFSWDSFSECPEYLQEQGQSVGCKIPLDATQRFQPFRTKLYVGGYQTICKNYTDLKQRVKLNPPSILSVNSSAREGEVCVRWIGSKIKKNCVNYTVAYRKASGPWKISIPVMSSSYCVSPVASGVLYTFQVRSSMSDMCGASDFWSDWSDPVQWSNNKDVMTAEQPQVYWHVLGSVLGVIVLICLSLLLYYSERIRVVFVPVVPDPSKSLQDLFKKYNGNVESWVYINRELKDAFETDFTESPPCVVCEAGPTFETKTEDGPVEQPVS</sequence>
<dbReference type="InterPro" id="IPR036116">
    <property type="entry name" value="FN3_sf"/>
</dbReference>
<dbReference type="InterPro" id="IPR003961">
    <property type="entry name" value="FN3_dom"/>
</dbReference>
<name>A0A2D0RL51_ICTPU</name>
<dbReference type="Gene3D" id="2.60.40.10">
    <property type="entry name" value="Immunoglobulins"/>
    <property type="match status" value="2"/>
</dbReference>
<dbReference type="InterPro" id="IPR048651">
    <property type="entry name" value="CRLF2-like_D1"/>
</dbReference>
<keyword evidence="4 8" id="KW-1133">Transmembrane helix</keyword>
<proteinExistence type="predicted"/>
<dbReference type="CTD" id="100144554"/>
<protein>
    <submittedName>
        <fullName evidence="12">Interleukin 2 receptor, gamma b isoform X1</fullName>
    </submittedName>
</protein>
<evidence type="ECO:0000256" key="7">
    <source>
        <dbReference type="ARBA" id="ARBA00023180"/>
    </source>
</evidence>
<dbReference type="OrthoDB" id="8942047at2759"/>
<reference evidence="11" key="1">
    <citation type="journal article" date="2016" name="Nat. Commun.">
        <title>The channel catfish genome sequence provides insights into the evolution of scale formation in teleosts.</title>
        <authorList>
            <person name="Liu Z."/>
            <person name="Liu S."/>
            <person name="Yao J."/>
            <person name="Bao L."/>
            <person name="Zhang J."/>
            <person name="Li Y."/>
            <person name="Jiang C."/>
            <person name="Sun L."/>
            <person name="Wang R."/>
            <person name="Zhang Y."/>
            <person name="Zhou T."/>
            <person name="Zeng Q."/>
            <person name="Fu Q."/>
            <person name="Gao S."/>
            <person name="Li N."/>
            <person name="Koren S."/>
            <person name="Jiang Y."/>
            <person name="Zimin A."/>
            <person name="Xu P."/>
            <person name="Phillippy A.M."/>
            <person name="Geng X."/>
            <person name="Song L."/>
            <person name="Sun F."/>
            <person name="Li C."/>
            <person name="Wang X."/>
            <person name="Chen A."/>
            <person name="Jin Y."/>
            <person name="Yuan Z."/>
            <person name="Yang Y."/>
            <person name="Tan S."/>
            <person name="Peatman E."/>
            <person name="Lu J."/>
            <person name="Qin Z."/>
            <person name="Dunham R."/>
            <person name="Li Z."/>
            <person name="Sonstegard T."/>
            <person name="Feng J."/>
            <person name="Danzmann R.G."/>
            <person name="Schroeder S."/>
            <person name="Scheffler B."/>
            <person name="Duke M.V."/>
            <person name="Ballard L."/>
            <person name="Kucuktas H."/>
            <person name="Kaltenboeck L."/>
            <person name="Liu H."/>
            <person name="Armbruster J."/>
            <person name="Xie Y."/>
            <person name="Kirby M.L."/>
            <person name="Tian Y."/>
            <person name="Flanagan M.E."/>
            <person name="Mu W."/>
            <person name="Waldbieser G.C."/>
        </authorList>
    </citation>
    <scope>NUCLEOTIDE SEQUENCE [LARGE SCALE GENOMIC DNA]</scope>
    <source>
        <strain evidence="11">SDA103</strain>
    </source>
</reference>
<evidence type="ECO:0000313" key="12">
    <source>
        <dbReference type="RefSeq" id="XP_017330675.1"/>
    </source>
</evidence>
<evidence type="ECO:0000259" key="10">
    <source>
        <dbReference type="PROSITE" id="PS50853"/>
    </source>
</evidence>
<dbReference type="PROSITE" id="PS50853">
    <property type="entry name" value="FN3"/>
    <property type="match status" value="1"/>
</dbReference>
<dbReference type="InterPro" id="IPR013783">
    <property type="entry name" value="Ig-like_fold"/>
</dbReference>
<dbReference type="SUPFAM" id="SSF49265">
    <property type="entry name" value="Fibronectin type III"/>
    <property type="match status" value="2"/>
</dbReference>
<dbReference type="STRING" id="7998.ENSIPUP00000032372"/>
<keyword evidence="7" id="KW-0325">Glycoprotein</keyword>
<dbReference type="PANTHER" id="PTHR23037:SF42">
    <property type="entry name" value="CYTOKINE RECEPTOR COMMON SUBUNIT GAMMA ISOFORM X1-RELATED"/>
    <property type="match status" value="1"/>
</dbReference>
<dbReference type="GeneID" id="108269358"/>
<dbReference type="PROSITE" id="PS01355">
    <property type="entry name" value="HEMATOPO_REC_S_F1"/>
    <property type="match status" value="1"/>
</dbReference>
<evidence type="ECO:0000256" key="4">
    <source>
        <dbReference type="ARBA" id="ARBA00022989"/>
    </source>
</evidence>
<keyword evidence="11" id="KW-1185">Reference proteome</keyword>
<comment type="subcellular location">
    <subcellularLocation>
        <location evidence="1">Membrane</location>
        <topology evidence="1">Single-pass type I membrane protein</topology>
    </subcellularLocation>
</comment>
<organism evidence="11 12">
    <name type="scientific">Ictalurus punctatus</name>
    <name type="common">Channel catfish</name>
    <name type="synonym">Silurus punctatus</name>
    <dbReference type="NCBI Taxonomy" id="7998"/>
    <lineage>
        <taxon>Eukaryota</taxon>
        <taxon>Metazoa</taxon>
        <taxon>Chordata</taxon>
        <taxon>Craniata</taxon>
        <taxon>Vertebrata</taxon>
        <taxon>Euteleostomi</taxon>
        <taxon>Actinopterygii</taxon>
        <taxon>Neopterygii</taxon>
        <taxon>Teleostei</taxon>
        <taxon>Ostariophysi</taxon>
        <taxon>Siluriformes</taxon>
        <taxon>Ictaluridae</taxon>
        <taxon>Ictalurus</taxon>
    </lineage>
</organism>
<keyword evidence="3 9" id="KW-0732">Signal</keyword>
<reference evidence="12" key="2">
    <citation type="submission" date="2025-08" db="UniProtKB">
        <authorList>
            <consortium name="RefSeq"/>
        </authorList>
    </citation>
    <scope>IDENTIFICATION</scope>
    <source>
        <tissue evidence="12">Blood</tissue>
    </source>
</reference>
<feature type="transmembrane region" description="Helical" evidence="8">
    <location>
        <begin position="234"/>
        <end position="257"/>
    </location>
</feature>
<dbReference type="PANTHER" id="PTHR23037">
    <property type="entry name" value="CYTOKINE RECEPTOR"/>
    <property type="match status" value="1"/>
</dbReference>
<evidence type="ECO:0000313" key="11">
    <source>
        <dbReference type="Proteomes" id="UP000221080"/>
    </source>
</evidence>
<keyword evidence="6 12" id="KW-0675">Receptor</keyword>
<evidence type="ECO:0000256" key="8">
    <source>
        <dbReference type="SAM" id="Phobius"/>
    </source>
</evidence>
<dbReference type="KEGG" id="ipu:108269358"/>
<evidence type="ECO:0000256" key="1">
    <source>
        <dbReference type="ARBA" id="ARBA00004479"/>
    </source>
</evidence>
<dbReference type="RefSeq" id="XP_017330675.1">
    <property type="nucleotide sequence ID" value="XM_017475186.3"/>
</dbReference>
<feature type="domain" description="Fibronectin type-III" evidence="10">
    <location>
        <begin position="129"/>
        <end position="225"/>
    </location>
</feature>
<feature type="signal peptide" evidence="9">
    <location>
        <begin position="1"/>
        <end position="19"/>
    </location>
</feature>
<dbReference type="GO" id="GO:0004896">
    <property type="term" value="F:cytokine receptor activity"/>
    <property type="evidence" value="ECO:0007669"/>
    <property type="project" value="InterPro"/>
</dbReference>
<dbReference type="Pfam" id="PF21604">
    <property type="entry name" value="CRLF2_D1"/>
    <property type="match status" value="1"/>
</dbReference>
<evidence type="ECO:0000256" key="6">
    <source>
        <dbReference type="ARBA" id="ARBA00023170"/>
    </source>
</evidence>
<keyword evidence="2 8" id="KW-0812">Transmembrane</keyword>